<dbReference type="Pfam" id="PF00561">
    <property type="entry name" value="Abhydrolase_1"/>
    <property type="match status" value="1"/>
</dbReference>
<dbReference type="SUPFAM" id="SSF53474">
    <property type="entry name" value="alpha/beta-Hydrolases"/>
    <property type="match status" value="1"/>
</dbReference>
<dbReference type="GO" id="GO:0016787">
    <property type="term" value="F:hydrolase activity"/>
    <property type="evidence" value="ECO:0007669"/>
    <property type="project" value="UniProtKB-KW"/>
</dbReference>
<proteinExistence type="predicted"/>
<evidence type="ECO:0000313" key="2">
    <source>
        <dbReference type="EMBL" id="MBE6512644.1"/>
    </source>
</evidence>
<evidence type="ECO:0000259" key="1">
    <source>
        <dbReference type="Pfam" id="PF00561"/>
    </source>
</evidence>
<dbReference type="PANTHER" id="PTHR43798">
    <property type="entry name" value="MONOACYLGLYCEROL LIPASE"/>
    <property type="match status" value="1"/>
</dbReference>
<dbReference type="InterPro" id="IPR050266">
    <property type="entry name" value="AB_hydrolase_sf"/>
</dbReference>
<dbReference type="InterPro" id="IPR000073">
    <property type="entry name" value="AB_hydrolase_1"/>
</dbReference>
<dbReference type="EMBL" id="SUTG01000024">
    <property type="protein sequence ID" value="MBE6512644.1"/>
    <property type="molecule type" value="Genomic_DNA"/>
</dbReference>
<evidence type="ECO:0000313" key="3">
    <source>
        <dbReference type="Proteomes" id="UP000732619"/>
    </source>
</evidence>
<dbReference type="AlphaFoldDB" id="A0A8T3VM93"/>
<keyword evidence="2" id="KW-0378">Hydrolase</keyword>
<dbReference type="Proteomes" id="UP000732619">
    <property type="component" value="Unassembled WGS sequence"/>
</dbReference>
<dbReference type="Gene3D" id="3.40.50.1820">
    <property type="entry name" value="alpha/beta hydrolase"/>
    <property type="match status" value="1"/>
</dbReference>
<feature type="domain" description="AB hydrolase-1" evidence="1">
    <location>
        <begin position="21"/>
        <end position="251"/>
    </location>
</feature>
<accession>A0A8T3VM93</accession>
<gene>
    <name evidence="2" type="ORF">E7Z75_05845</name>
</gene>
<name>A0A8T3VM93_METOL</name>
<reference evidence="2" key="1">
    <citation type="submission" date="2019-04" db="EMBL/GenBank/DDBJ databases">
        <title>Evolution of Biomass-Degrading Anaerobic Consortia Revealed by Metagenomics.</title>
        <authorList>
            <person name="Peng X."/>
        </authorList>
    </citation>
    <scope>NUCLEOTIDE SEQUENCE</scope>
    <source>
        <strain evidence="2">SIG14</strain>
    </source>
</reference>
<organism evidence="2 3">
    <name type="scientific">Methanobrevibacter olleyae</name>
    <dbReference type="NCBI Taxonomy" id="294671"/>
    <lineage>
        <taxon>Archaea</taxon>
        <taxon>Methanobacteriati</taxon>
        <taxon>Methanobacteriota</taxon>
        <taxon>Methanomada group</taxon>
        <taxon>Methanobacteria</taxon>
        <taxon>Methanobacteriales</taxon>
        <taxon>Methanobacteriaceae</taxon>
        <taxon>Methanobrevibacter</taxon>
    </lineage>
</organism>
<dbReference type="InterPro" id="IPR029058">
    <property type="entry name" value="AB_hydrolase_fold"/>
</dbReference>
<protein>
    <submittedName>
        <fullName evidence="2">Alpha/beta hydrolase</fullName>
    </submittedName>
</protein>
<comment type="caution">
    <text evidence="2">The sequence shown here is derived from an EMBL/GenBank/DDBJ whole genome shotgun (WGS) entry which is preliminary data.</text>
</comment>
<sequence length="283" mass="32850">MTVKHFNDLAYTEIGEENSETILFLHAKLLDKWIWKRQKEDYDKYFKGFHCIFLDLPNHGDSISEEEFSIDKSSIEISEFINHIIGIKDIGMINIVALGIGGSIAIEILNENPQMIGNLILSSPEITDYREIESESVANGLAKAQSEYLNEKPDIFITKAYLRYFGISKEHYNDMERILDRSLREERKITYESLNYTIPESLKDKKNIIEKEDVLITYGTKEDLNCTKSAIDLKNIFPNAKLVEIIRGNHLWNIIDHDLFNTIISNFIRSNHIQDNSRMNILE</sequence>